<keyword evidence="1 17" id="KW-0813">Transport</keyword>
<dbReference type="PROSITE" id="PS00236">
    <property type="entry name" value="NEUROTR_ION_CHANNEL"/>
    <property type="match status" value="1"/>
</dbReference>
<dbReference type="GO" id="GO:0034707">
    <property type="term" value="C:chloride channel complex"/>
    <property type="evidence" value="ECO:0007669"/>
    <property type="project" value="UniProtKB-KW"/>
</dbReference>
<evidence type="ECO:0000256" key="10">
    <source>
        <dbReference type="ARBA" id="ARBA00023173"/>
    </source>
</evidence>
<comment type="caution">
    <text evidence="21">The sequence shown here is derived from an EMBL/GenBank/DDBJ whole genome shotgun (WGS) entry which is preliminary data.</text>
</comment>
<feature type="domain" description="Neurotransmitter-gated ion-channel ligand-binding" evidence="19">
    <location>
        <begin position="197"/>
        <end position="287"/>
    </location>
</feature>
<evidence type="ECO:0000256" key="2">
    <source>
        <dbReference type="ARBA" id="ARBA00022475"/>
    </source>
</evidence>
<evidence type="ECO:0000256" key="17">
    <source>
        <dbReference type="RuleBase" id="RU000687"/>
    </source>
</evidence>
<keyword evidence="8 17" id="KW-0472">Membrane</keyword>
<name>A0A834FBZ7_ORYME</name>
<keyword evidence="6" id="KW-0770">Synapse</keyword>
<evidence type="ECO:0000256" key="3">
    <source>
        <dbReference type="ARBA" id="ARBA00022692"/>
    </source>
</evidence>
<feature type="transmembrane region" description="Helical" evidence="17">
    <location>
        <begin position="321"/>
        <end position="341"/>
    </location>
</feature>
<evidence type="ECO:0000256" key="5">
    <source>
        <dbReference type="ARBA" id="ARBA00022989"/>
    </source>
</evidence>
<evidence type="ECO:0000256" key="7">
    <source>
        <dbReference type="ARBA" id="ARBA00023065"/>
    </source>
</evidence>
<keyword evidence="12" id="KW-0868">Chloride</keyword>
<feature type="transmembrane region" description="Helical" evidence="17">
    <location>
        <begin position="288"/>
        <end position="309"/>
    </location>
</feature>
<evidence type="ECO:0000256" key="6">
    <source>
        <dbReference type="ARBA" id="ARBA00023018"/>
    </source>
</evidence>
<keyword evidence="3 17" id="KW-0812">Transmembrane</keyword>
<evidence type="ECO:0000256" key="15">
    <source>
        <dbReference type="ARBA" id="ARBA00024167"/>
    </source>
</evidence>
<feature type="compositionally biased region" description="Polar residues" evidence="18">
    <location>
        <begin position="443"/>
        <end position="462"/>
    </location>
</feature>
<dbReference type="PANTHER" id="PTHR18945">
    <property type="entry name" value="NEUROTRANSMITTER GATED ION CHANNEL"/>
    <property type="match status" value="1"/>
</dbReference>
<keyword evidence="9" id="KW-1015">Disulfide bond</keyword>
<proteinExistence type="inferred from homology"/>
<dbReference type="SUPFAM" id="SSF90112">
    <property type="entry name" value="Neurotransmitter-gated ion-channel transmembrane pore"/>
    <property type="match status" value="1"/>
</dbReference>
<keyword evidence="11" id="KW-0325">Glycoprotein</keyword>
<evidence type="ECO:0000256" key="1">
    <source>
        <dbReference type="ARBA" id="ARBA00022448"/>
    </source>
</evidence>
<keyword evidence="13" id="KW-0628">Postsynaptic cell membrane</keyword>
<dbReference type="GO" id="GO:0005254">
    <property type="term" value="F:chloride channel activity"/>
    <property type="evidence" value="ECO:0007669"/>
    <property type="project" value="UniProtKB-KW"/>
</dbReference>
<evidence type="ECO:0000313" key="22">
    <source>
        <dbReference type="Proteomes" id="UP000646548"/>
    </source>
</evidence>
<dbReference type="PRINTS" id="PR00253">
    <property type="entry name" value="GABAARECEPTR"/>
</dbReference>
<dbReference type="GO" id="GO:0045211">
    <property type="term" value="C:postsynaptic membrane"/>
    <property type="evidence" value="ECO:0007669"/>
    <property type="project" value="UniProtKB-SubCell"/>
</dbReference>
<keyword evidence="10" id="KW-0869">Chloride channel</keyword>
<dbReference type="InterPro" id="IPR006028">
    <property type="entry name" value="GABAA/Glycine_rcpt"/>
</dbReference>
<accession>A0A834FBZ7</accession>
<reference evidence="21" key="1">
    <citation type="journal article" name="BMC Genomics">
        <title>Long-read sequencing and de novo genome assembly of marine medaka (Oryzias melastigma).</title>
        <authorList>
            <person name="Liang P."/>
            <person name="Saqib H.S.A."/>
            <person name="Ni X."/>
            <person name="Shen Y."/>
        </authorList>
    </citation>
    <scope>NUCLEOTIDE SEQUENCE</scope>
    <source>
        <strain evidence="21">Bigg-433</strain>
    </source>
</reference>
<dbReference type="CDD" id="cd19059">
    <property type="entry name" value="LGIC_TM_GABAAR_rho"/>
    <property type="match status" value="1"/>
</dbReference>
<evidence type="ECO:0000256" key="18">
    <source>
        <dbReference type="SAM" id="MobiDB-lite"/>
    </source>
</evidence>
<dbReference type="AlphaFoldDB" id="A0A834FBZ7"/>
<evidence type="ECO:0000313" key="21">
    <source>
        <dbReference type="EMBL" id="KAF6728931.1"/>
    </source>
</evidence>
<sequence>MQAHMTGTSVDLPERDADQLGGTFGFLLCLKSRLNHEIGPPGLKTDVLGLAVACHSAQQQHFPKKRRHKELYVGENSKLKHGDTKLKHGGRVDLKMKKLDSTKSLLIKSEQLLRIEDHDFAMRPGFGGSALPVGIDVQVESIDSISEVNMDFTMTLYLRHYWQDDRLAFPSSSNKSRTFDSRLIKKIWVPDVFFVHSKRITVTALCSMDFSSFPLDTQNCSLELESYAYNENDLMLYWKNGNDSLRTDEIVLSQFFVEDFQPSFGLAFYSSTGWYNRLYINFILRRHIFFFMLQTYFPTMLMVMLSWVSFWIDRRAVPARVSLGITTVLTMSTIITGVSASMPQVSYVKAVDIYLWASFLFVFLSVIEYAAVNYFTTVEEMKKLKNAKVFFKSVLNHQHKQTSQHALCFHRFPAPITANQAMAFDGCFHDNDIDLPSFPEAASTPNTERNTQSRNSTISAPSEGTRLRRRNTIKHNLNFIMSNSYMIDSYSRVIFPLAYLLFNIIYWSLYA</sequence>
<evidence type="ECO:0000256" key="12">
    <source>
        <dbReference type="ARBA" id="ARBA00023214"/>
    </source>
</evidence>
<dbReference type="GO" id="GO:0005230">
    <property type="term" value="F:extracellular ligand-gated monoatomic ion channel activity"/>
    <property type="evidence" value="ECO:0007669"/>
    <property type="project" value="InterPro"/>
</dbReference>
<protein>
    <submittedName>
        <fullName evidence="21">Gamma-aminobutyric acid receptor subunit rho-3</fullName>
    </submittedName>
</protein>
<dbReference type="InterPro" id="IPR006202">
    <property type="entry name" value="Neur_chan_lig-bd"/>
</dbReference>
<dbReference type="InterPro" id="IPR036734">
    <property type="entry name" value="Neur_chan_lig-bd_sf"/>
</dbReference>
<evidence type="ECO:0000256" key="14">
    <source>
        <dbReference type="ARBA" id="ARBA00023303"/>
    </source>
</evidence>
<keyword evidence="4" id="KW-0732">Signal</keyword>
<dbReference type="GO" id="GO:0004888">
    <property type="term" value="F:transmembrane signaling receptor activity"/>
    <property type="evidence" value="ECO:0007669"/>
    <property type="project" value="InterPro"/>
</dbReference>
<dbReference type="PRINTS" id="PR00252">
    <property type="entry name" value="NRIONCHANNEL"/>
</dbReference>
<dbReference type="FunFam" id="1.20.58.390:FF:000005">
    <property type="entry name" value="Putative gamma-aminobutyric acid receptor subunit rho-2-like"/>
    <property type="match status" value="1"/>
</dbReference>
<feature type="region of interest" description="Disordered" evidence="18">
    <location>
        <begin position="439"/>
        <end position="465"/>
    </location>
</feature>
<feature type="domain" description="Neurotransmitter-gated ion-channel transmembrane" evidence="20">
    <location>
        <begin position="295"/>
        <end position="507"/>
    </location>
</feature>
<gene>
    <name evidence="21" type="ORF">FQA47_000482</name>
</gene>
<feature type="transmembrane region" description="Helical" evidence="17">
    <location>
        <begin position="490"/>
        <end position="509"/>
    </location>
</feature>
<evidence type="ECO:0000256" key="11">
    <source>
        <dbReference type="ARBA" id="ARBA00023180"/>
    </source>
</evidence>
<keyword evidence="2" id="KW-1003">Cell membrane</keyword>
<keyword evidence="5 17" id="KW-1133">Transmembrane helix</keyword>
<dbReference type="InterPro" id="IPR038050">
    <property type="entry name" value="Neuro_actylchol_rec"/>
</dbReference>
<evidence type="ECO:0000259" key="19">
    <source>
        <dbReference type="Pfam" id="PF02931"/>
    </source>
</evidence>
<dbReference type="Proteomes" id="UP000646548">
    <property type="component" value="Unassembled WGS sequence"/>
</dbReference>
<dbReference type="SUPFAM" id="SSF63712">
    <property type="entry name" value="Nicotinic receptor ligand binding domain-like"/>
    <property type="match status" value="1"/>
</dbReference>
<feature type="transmembrane region" description="Helical" evidence="17">
    <location>
        <begin position="353"/>
        <end position="375"/>
    </location>
</feature>
<comment type="catalytic activity">
    <reaction evidence="15">
        <text>chloride(in) = chloride(out)</text>
        <dbReference type="Rhea" id="RHEA:29823"/>
        <dbReference type="ChEBI" id="CHEBI:17996"/>
    </reaction>
</comment>
<dbReference type="EMBL" id="WKFB01000269">
    <property type="protein sequence ID" value="KAF6728931.1"/>
    <property type="molecule type" value="Genomic_DNA"/>
</dbReference>
<dbReference type="InterPro" id="IPR036719">
    <property type="entry name" value="Neuro-gated_channel_TM_sf"/>
</dbReference>
<keyword evidence="7 17" id="KW-0406">Ion transport</keyword>
<evidence type="ECO:0000256" key="13">
    <source>
        <dbReference type="ARBA" id="ARBA00023257"/>
    </source>
</evidence>
<dbReference type="Gene3D" id="1.20.58.390">
    <property type="entry name" value="Neurotransmitter-gated ion-channel transmembrane domain"/>
    <property type="match status" value="1"/>
</dbReference>
<evidence type="ECO:0000256" key="16">
    <source>
        <dbReference type="ARBA" id="ARBA00034104"/>
    </source>
</evidence>
<dbReference type="InterPro" id="IPR006201">
    <property type="entry name" value="Neur_channel"/>
</dbReference>
<dbReference type="Pfam" id="PF02931">
    <property type="entry name" value="Neur_chan_LBD"/>
    <property type="match status" value="1"/>
</dbReference>
<evidence type="ECO:0000256" key="4">
    <source>
        <dbReference type="ARBA" id="ARBA00022729"/>
    </source>
</evidence>
<dbReference type="Pfam" id="PF02932">
    <property type="entry name" value="Neur_chan_memb"/>
    <property type="match status" value="1"/>
</dbReference>
<keyword evidence="21" id="KW-0675">Receptor</keyword>
<evidence type="ECO:0000259" key="20">
    <source>
        <dbReference type="Pfam" id="PF02932"/>
    </source>
</evidence>
<comment type="similarity">
    <text evidence="17">Belongs to the ligand-gated ion channel (TC 1.A.9) family.</text>
</comment>
<dbReference type="InterPro" id="IPR018000">
    <property type="entry name" value="Neurotransmitter_ion_chnl_CS"/>
</dbReference>
<dbReference type="Gene3D" id="2.70.170.10">
    <property type="entry name" value="Neurotransmitter-gated ion-channel ligand-binding domain"/>
    <property type="match status" value="2"/>
</dbReference>
<comment type="subcellular location">
    <subcellularLocation>
        <location evidence="16">Postsynaptic cell membrane</location>
        <topology evidence="16">Multi-pass membrane protein</topology>
    </subcellularLocation>
</comment>
<dbReference type="InterPro" id="IPR006029">
    <property type="entry name" value="Neurotrans-gated_channel_TM"/>
</dbReference>
<evidence type="ECO:0000256" key="8">
    <source>
        <dbReference type="ARBA" id="ARBA00023136"/>
    </source>
</evidence>
<organism evidence="21 22">
    <name type="scientific">Oryzias melastigma</name>
    <name type="common">Marine medaka</name>
    <dbReference type="NCBI Taxonomy" id="30732"/>
    <lineage>
        <taxon>Eukaryota</taxon>
        <taxon>Metazoa</taxon>
        <taxon>Chordata</taxon>
        <taxon>Craniata</taxon>
        <taxon>Vertebrata</taxon>
        <taxon>Euteleostomi</taxon>
        <taxon>Actinopterygii</taxon>
        <taxon>Neopterygii</taxon>
        <taxon>Teleostei</taxon>
        <taxon>Neoteleostei</taxon>
        <taxon>Acanthomorphata</taxon>
        <taxon>Ovalentaria</taxon>
        <taxon>Atherinomorphae</taxon>
        <taxon>Beloniformes</taxon>
        <taxon>Adrianichthyidae</taxon>
        <taxon>Oryziinae</taxon>
        <taxon>Oryzias</taxon>
    </lineage>
</organism>
<evidence type="ECO:0000256" key="9">
    <source>
        <dbReference type="ARBA" id="ARBA00023157"/>
    </source>
</evidence>
<keyword evidence="14 17" id="KW-0407">Ion channel</keyword>